<accession>A0A1M4SZQ8</accession>
<evidence type="ECO:0000256" key="4">
    <source>
        <dbReference type="RuleBase" id="RU004514"/>
    </source>
</evidence>
<evidence type="ECO:0000256" key="2">
    <source>
        <dbReference type="HAMAP-Rule" id="MF_02087"/>
    </source>
</evidence>
<reference evidence="6 7" key="1">
    <citation type="submission" date="2016-11" db="EMBL/GenBank/DDBJ databases">
        <authorList>
            <person name="Jaros S."/>
            <person name="Januszkiewicz K."/>
            <person name="Wedrychowicz H."/>
        </authorList>
    </citation>
    <scope>NUCLEOTIDE SEQUENCE [LARGE SCALE GENOMIC DNA]</scope>
    <source>
        <strain evidence="6 7">DSM 17918</strain>
    </source>
</reference>
<dbReference type="RefSeq" id="WP_073341185.1">
    <property type="nucleotide sequence ID" value="NZ_FQVH01000001.1"/>
</dbReference>
<dbReference type="PROSITE" id="PS01211">
    <property type="entry name" value="UPF0001"/>
    <property type="match status" value="1"/>
</dbReference>
<sequence>MSIKDNIELIRHRIADACKRVGRNPSDIILMAVTKTISPDKIKEAIAEGIEVIGENRVQEIVQKYDAIGDKVKWHMIGHLQVNKVKYIIDKVELIHSLDSVKLAQEINKRAKSIGKKQNVLIEINIAGEETKFGIRPGELKKFIKELEIFDNLCVQGLMTVAPIVSEPEEARPYFKHMRQLYDELKEMKSPIVDARYLSMGMTADYVVAIEEGSNIVRIGTGIFGPRNYNKEED</sequence>
<evidence type="ECO:0000313" key="6">
    <source>
        <dbReference type="EMBL" id="SHE37507.1"/>
    </source>
</evidence>
<feature type="domain" description="Alanine racemase N-terminal" evidence="5">
    <location>
        <begin position="10"/>
        <end position="226"/>
    </location>
</feature>
<dbReference type="SUPFAM" id="SSF51419">
    <property type="entry name" value="PLP-binding barrel"/>
    <property type="match status" value="1"/>
</dbReference>
<comment type="similarity">
    <text evidence="2 4">Belongs to the pyridoxal phosphate-binding protein YggS/PROSC family.</text>
</comment>
<dbReference type="PANTHER" id="PTHR10146:SF14">
    <property type="entry name" value="PYRIDOXAL PHOSPHATE HOMEOSTASIS PROTEIN"/>
    <property type="match status" value="1"/>
</dbReference>
<keyword evidence="1 2" id="KW-0663">Pyridoxal phosphate</keyword>
<dbReference type="AlphaFoldDB" id="A0A1M4SZQ8"/>
<protein>
    <recommendedName>
        <fullName evidence="2">Pyridoxal phosphate homeostasis protein</fullName>
        <shortName evidence="2">PLP homeostasis protein</shortName>
    </recommendedName>
</protein>
<dbReference type="InterPro" id="IPR001608">
    <property type="entry name" value="Ala_racemase_N"/>
</dbReference>
<dbReference type="Pfam" id="PF01168">
    <property type="entry name" value="Ala_racemase_N"/>
    <property type="match status" value="1"/>
</dbReference>
<evidence type="ECO:0000313" key="7">
    <source>
        <dbReference type="Proteomes" id="UP000184088"/>
    </source>
</evidence>
<comment type="cofactor">
    <cofactor evidence="3">
        <name>pyridoxal 5'-phosphate</name>
        <dbReference type="ChEBI" id="CHEBI:597326"/>
    </cofactor>
</comment>
<evidence type="ECO:0000256" key="3">
    <source>
        <dbReference type="PIRSR" id="PIRSR004848-1"/>
    </source>
</evidence>
<dbReference type="HAMAP" id="MF_02087">
    <property type="entry name" value="PLP_homeostasis"/>
    <property type="match status" value="1"/>
</dbReference>
<name>A0A1M4SZQ8_9THEO</name>
<evidence type="ECO:0000259" key="5">
    <source>
        <dbReference type="Pfam" id="PF01168"/>
    </source>
</evidence>
<feature type="modified residue" description="N6-(pyridoxal phosphate)lysine" evidence="2 3">
    <location>
        <position position="35"/>
    </location>
</feature>
<dbReference type="GO" id="GO:0030170">
    <property type="term" value="F:pyridoxal phosphate binding"/>
    <property type="evidence" value="ECO:0007669"/>
    <property type="project" value="UniProtKB-UniRule"/>
</dbReference>
<dbReference type="CDD" id="cd00635">
    <property type="entry name" value="PLPDE_III_YBL036c_like"/>
    <property type="match status" value="1"/>
</dbReference>
<dbReference type="InterPro" id="IPR011078">
    <property type="entry name" value="PyrdxlP_homeostasis"/>
</dbReference>
<dbReference type="OrthoDB" id="9804072at2"/>
<gene>
    <name evidence="6" type="ORF">SAMN02746089_00170</name>
</gene>
<dbReference type="Gene3D" id="3.20.20.10">
    <property type="entry name" value="Alanine racemase"/>
    <property type="match status" value="1"/>
</dbReference>
<dbReference type="Proteomes" id="UP000184088">
    <property type="component" value="Unassembled WGS sequence"/>
</dbReference>
<proteinExistence type="inferred from homology"/>
<keyword evidence="7" id="KW-1185">Reference proteome</keyword>
<evidence type="ECO:0000256" key="1">
    <source>
        <dbReference type="ARBA" id="ARBA00022898"/>
    </source>
</evidence>
<dbReference type="PIRSF" id="PIRSF004848">
    <property type="entry name" value="YBL036c_PLPDEIII"/>
    <property type="match status" value="1"/>
</dbReference>
<dbReference type="NCBIfam" id="TIGR00044">
    <property type="entry name" value="YggS family pyridoxal phosphate-dependent enzyme"/>
    <property type="match status" value="1"/>
</dbReference>
<dbReference type="STRING" id="1121256.SAMN02746089_00170"/>
<dbReference type="FunFam" id="3.20.20.10:FF:000018">
    <property type="entry name" value="Pyridoxal phosphate homeostasis protein"/>
    <property type="match status" value="1"/>
</dbReference>
<comment type="function">
    <text evidence="2">Pyridoxal 5'-phosphate (PLP)-binding protein, which is involved in PLP homeostasis.</text>
</comment>
<dbReference type="InterPro" id="IPR029066">
    <property type="entry name" value="PLP-binding_barrel"/>
</dbReference>
<dbReference type="EMBL" id="FQVH01000001">
    <property type="protein sequence ID" value="SHE37507.1"/>
    <property type="molecule type" value="Genomic_DNA"/>
</dbReference>
<dbReference type="PANTHER" id="PTHR10146">
    <property type="entry name" value="PROLINE SYNTHETASE CO-TRANSCRIBED BACTERIAL HOMOLOG PROTEIN"/>
    <property type="match status" value="1"/>
</dbReference>
<organism evidence="6 7">
    <name type="scientific">Caldanaerobius fijiensis DSM 17918</name>
    <dbReference type="NCBI Taxonomy" id="1121256"/>
    <lineage>
        <taxon>Bacteria</taxon>
        <taxon>Bacillati</taxon>
        <taxon>Bacillota</taxon>
        <taxon>Clostridia</taxon>
        <taxon>Thermoanaerobacterales</taxon>
        <taxon>Thermoanaerobacteraceae</taxon>
        <taxon>Caldanaerobius</taxon>
    </lineage>
</organism>